<protein>
    <submittedName>
        <fullName evidence="1">Uncharacterized protein</fullName>
    </submittedName>
</protein>
<sequence>VPLFLPLLRGEPYPTGPDPDPPIVINPGVILART</sequence>
<reference evidence="1" key="1">
    <citation type="submission" date="2018-05" db="EMBL/GenBank/DDBJ databases">
        <authorList>
            <person name="Lanie J.A."/>
            <person name="Ng W.-L."/>
            <person name="Kazmierczak K.M."/>
            <person name="Andrzejewski T.M."/>
            <person name="Davidsen T.M."/>
            <person name="Wayne K.J."/>
            <person name="Tettelin H."/>
            <person name="Glass J.I."/>
            <person name="Rusch D."/>
            <person name="Podicherti R."/>
            <person name="Tsui H.-C.T."/>
            <person name="Winkler M.E."/>
        </authorList>
    </citation>
    <scope>NUCLEOTIDE SEQUENCE</scope>
</reference>
<organism evidence="1">
    <name type="scientific">marine metagenome</name>
    <dbReference type="NCBI Taxonomy" id="408172"/>
    <lineage>
        <taxon>unclassified sequences</taxon>
        <taxon>metagenomes</taxon>
        <taxon>ecological metagenomes</taxon>
    </lineage>
</organism>
<dbReference type="AlphaFoldDB" id="A0A382R5N1"/>
<gene>
    <name evidence="1" type="ORF">METZ01_LOCUS345306</name>
</gene>
<accession>A0A382R5N1</accession>
<feature type="non-terminal residue" evidence="1">
    <location>
        <position position="1"/>
    </location>
</feature>
<dbReference type="EMBL" id="UINC01118965">
    <property type="protein sequence ID" value="SVC92452.1"/>
    <property type="molecule type" value="Genomic_DNA"/>
</dbReference>
<feature type="non-terminal residue" evidence="1">
    <location>
        <position position="34"/>
    </location>
</feature>
<proteinExistence type="predicted"/>
<evidence type="ECO:0000313" key="1">
    <source>
        <dbReference type="EMBL" id="SVC92452.1"/>
    </source>
</evidence>
<name>A0A382R5N1_9ZZZZ</name>